<keyword evidence="6 9" id="KW-0418">Kinase</keyword>
<dbReference type="GO" id="GO:0046316">
    <property type="term" value="F:gluconokinase activity"/>
    <property type="evidence" value="ECO:0007669"/>
    <property type="project" value="UniProtKB-EC"/>
</dbReference>
<keyword evidence="11" id="KW-1185">Reference proteome</keyword>
<gene>
    <name evidence="10" type="ORF">GCM10008957_18220</name>
</gene>
<dbReference type="Gene3D" id="3.40.50.300">
    <property type="entry name" value="P-loop containing nucleotide triphosphate hydrolases"/>
    <property type="match status" value="1"/>
</dbReference>
<evidence type="ECO:0000256" key="5">
    <source>
        <dbReference type="ARBA" id="ARBA00022741"/>
    </source>
</evidence>
<sequence length="164" mass="17790">MNAVIVMGVSGSGKSTVGQQTAERLGWPFLDADDFHTPEARAKMARGEGLNDADRLPWLARLKAELDARPAGVVLACSALKRHYRAVLAGPGVQFVYLRVPRSLLEARLTARQQHYAGLSLLPSQLAALEEPAPDEGALTLDVQPEETAGELARRAVQELKNQR</sequence>
<dbReference type="InterPro" id="IPR031322">
    <property type="entry name" value="Shikimate/glucono_kinase"/>
</dbReference>
<dbReference type="CDD" id="cd02021">
    <property type="entry name" value="GntK"/>
    <property type="match status" value="1"/>
</dbReference>
<dbReference type="GO" id="GO:0005975">
    <property type="term" value="P:carbohydrate metabolic process"/>
    <property type="evidence" value="ECO:0007669"/>
    <property type="project" value="InterPro"/>
</dbReference>
<evidence type="ECO:0000256" key="8">
    <source>
        <dbReference type="ARBA" id="ARBA00048090"/>
    </source>
</evidence>
<evidence type="ECO:0000256" key="6">
    <source>
        <dbReference type="ARBA" id="ARBA00022777"/>
    </source>
</evidence>
<evidence type="ECO:0000256" key="7">
    <source>
        <dbReference type="ARBA" id="ARBA00022840"/>
    </source>
</evidence>
<reference evidence="10" key="2">
    <citation type="submission" date="2020-09" db="EMBL/GenBank/DDBJ databases">
        <authorList>
            <person name="Sun Q."/>
            <person name="Ohkuma M."/>
        </authorList>
    </citation>
    <scope>NUCLEOTIDE SEQUENCE</scope>
    <source>
        <strain evidence="10">JCM 31311</strain>
    </source>
</reference>
<name>A0A918C412_9DEIO</name>
<evidence type="ECO:0000256" key="9">
    <source>
        <dbReference type="RuleBase" id="RU363066"/>
    </source>
</evidence>
<evidence type="ECO:0000256" key="3">
    <source>
        <dbReference type="ARBA" id="ARBA00012054"/>
    </source>
</evidence>
<dbReference type="NCBIfam" id="TIGR01313">
    <property type="entry name" value="therm_gnt_kin"/>
    <property type="match status" value="1"/>
</dbReference>
<proteinExistence type="inferred from homology"/>
<protein>
    <recommendedName>
        <fullName evidence="3 9">Gluconokinase</fullName>
        <ecNumber evidence="3 9">2.7.1.12</ecNumber>
    </recommendedName>
</protein>
<dbReference type="GO" id="GO:0005737">
    <property type="term" value="C:cytoplasm"/>
    <property type="evidence" value="ECO:0007669"/>
    <property type="project" value="TreeGrafter"/>
</dbReference>
<dbReference type="SUPFAM" id="SSF52540">
    <property type="entry name" value="P-loop containing nucleoside triphosphate hydrolases"/>
    <property type="match status" value="1"/>
</dbReference>
<accession>A0A918C412</accession>
<comment type="pathway">
    <text evidence="1">Carbohydrate acid metabolism.</text>
</comment>
<organism evidence="10 11">
    <name type="scientific">Deinococcus ruber</name>
    <dbReference type="NCBI Taxonomy" id="1848197"/>
    <lineage>
        <taxon>Bacteria</taxon>
        <taxon>Thermotogati</taxon>
        <taxon>Deinococcota</taxon>
        <taxon>Deinococci</taxon>
        <taxon>Deinococcales</taxon>
        <taxon>Deinococcaceae</taxon>
        <taxon>Deinococcus</taxon>
    </lineage>
</organism>
<dbReference type="InterPro" id="IPR027417">
    <property type="entry name" value="P-loop_NTPase"/>
</dbReference>
<evidence type="ECO:0000256" key="1">
    <source>
        <dbReference type="ARBA" id="ARBA00004761"/>
    </source>
</evidence>
<comment type="caution">
    <text evidence="10">The sequence shown here is derived from an EMBL/GenBank/DDBJ whole genome shotgun (WGS) entry which is preliminary data.</text>
</comment>
<comment type="catalytic activity">
    <reaction evidence="8 9">
        <text>D-gluconate + ATP = 6-phospho-D-gluconate + ADP + H(+)</text>
        <dbReference type="Rhea" id="RHEA:19433"/>
        <dbReference type="ChEBI" id="CHEBI:15378"/>
        <dbReference type="ChEBI" id="CHEBI:18391"/>
        <dbReference type="ChEBI" id="CHEBI:30616"/>
        <dbReference type="ChEBI" id="CHEBI:58759"/>
        <dbReference type="ChEBI" id="CHEBI:456216"/>
        <dbReference type="EC" id="2.7.1.12"/>
    </reaction>
</comment>
<dbReference type="Proteomes" id="UP000603865">
    <property type="component" value="Unassembled WGS sequence"/>
</dbReference>
<dbReference type="GO" id="GO:0005524">
    <property type="term" value="F:ATP binding"/>
    <property type="evidence" value="ECO:0007669"/>
    <property type="project" value="UniProtKB-KW"/>
</dbReference>
<evidence type="ECO:0000313" key="11">
    <source>
        <dbReference type="Proteomes" id="UP000603865"/>
    </source>
</evidence>
<dbReference type="Pfam" id="PF01202">
    <property type="entry name" value="SKI"/>
    <property type="match status" value="1"/>
</dbReference>
<keyword evidence="7 9" id="KW-0067">ATP-binding</keyword>
<dbReference type="EC" id="2.7.1.12" evidence="3 9"/>
<evidence type="ECO:0000313" key="10">
    <source>
        <dbReference type="EMBL" id="GGR05630.1"/>
    </source>
</evidence>
<dbReference type="PANTHER" id="PTHR43442">
    <property type="entry name" value="GLUCONOKINASE-RELATED"/>
    <property type="match status" value="1"/>
</dbReference>
<dbReference type="PANTHER" id="PTHR43442:SF3">
    <property type="entry name" value="GLUCONOKINASE-RELATED"/>
    <property type="match status" value="1"/>
</dbReference>
<evidence type="ECO:0000256" key="4">
    <source>
        <dbReference type="ARBA" id="ARBA00022679"/>
    </source>
</evidence>
<keyword evidence="4 9" id="KW-0808">Transferase</keyword>
<keyword evidence="5 9" id="KW-0547">Nucleotide-binding</keyword>
<dbReference type="AlphaFoldDB" id="A0A918C412"/>
<evidence type="ECO:0000256" key="2">
    <source>
        <dbReference type="ARBA" id="ARBA00008420"/>
    </source>
</evidence>
<dbReference type="InterPro" id="IPR006001">
    <property type="entry name" value="Therm_gnt_kin"/>
</dbReference>
<dbReference type="RefSeq" id="WP_189089550.1">
    <property type="nucleotide sequence ID" value="NZ_BMQL01000007.1"/>
</dbReference>
<comment type="similarity">
    <text evidence="2 9">Belongs to the gluconokinase GntK/GntV family.</text>
</comment>
<reference evidence="10" key="1">
    <citation type="journal article" date="2014" name="Int. J. Syst. Evol. Microbiol.">
        <title>Complete genome sequence of Corynebacterium casei LMG S-19264T (=DSM 44701T), isolated from a smear-ripened cheese.</title>
        <authorList>
            <consortium name="US DOE Joint Genome Institute (JGI-PGF)"/>
            <person name="Walter F."/>
            <person name="Albersmeier A."/>
            <person name="Kalinowski J."/>
            <person name="Ruckert C."/>
        </authorList>
    </citation>
    <scope>NUCLEOTIDE SEQUENCE</scope>
    <source>
        <strain evidence="10">JCM 31311</strain>
    </source>
</reference>
<dbReference type="EMBL" id="BMQL01000007">
    <property type="protein sequence ID" value="GGR05630.1"/>
    <property type="molecule type" value="Genomic_DNA"/>
</dbReference>